<accession>A0A242VY05</accession>
<evidence type="ECO:0000313" key="3">
    <source>
        <dbReference type="Proteomes" id="UP000195152"/>
    </source>
</evidence>
<proteinExistence type="predicted"/>
<evidence type="ECO:0000256" key="1">
    <source>
        <dbReference type="SAM" id="MobiDB-lite"/>
    </source>
</evidence>
<dbReference type="EMBL" id="NFCF01000117">
    <property type="protein sequence ID" value="OTW44040.1"/>
    <property type="molecule type" value="Genomic_DNA"/>
</dbReference>
<dbReference type="Proteomes" id="UP000195152">
    <property type="component" value="Unassembled WGS sequence"/>
</dbReference>
<reference evidence="2 3" key="1">
    <citation type="submission" date="2016-10" db="EMBL/GenBank/DDBJ databases">
        <title>Comparative genomics of Bacillus thuringiensis reveals a path to pathogens against multiple invertebrate hosts.</title>
        <authorList>
            <person name="Zheng J."/>
            <person name="Gao Q."/>
            <person name="Liu H."/>
            <person name="Peng D."/>
            <person name="Ruan L."/>
            <person name="Sun M."/>
        </authorList>
    </citation>
    <scope>NUCLEOTIDE SEQUENCE [LARGE SCALE GENOMIC DNA]</scope>
    <source>
        <strain evidence="2">BGSC 4AC1</strain>
    </source>
</reference>
<protein>
    <submittedName>
        <fullName evidence="2">Uncharacterized protein</fullName>
    </submittedName>
</protein>
<gene>
    <name evidence="2" type="ORF">BK699_33630</name>
</gene>
<comment type="caution">
    <text evidence="2">The sequence shown here is derived from an EMBL/GenBank/DDBJ whole genome shotgun (WGS) entry which is preliminary data.</text>
</comment>
<dbReference type="RefSeq" id="WP_000353175.1">
    <property type="nucleotide sequence ID" value="NZ_NFCF01000117.1"/>
</dbReference>
<evidence type="ECO:0000313" key="2">
    <source>
        <dbReference type="EMBL" id="OTW44040.1"/>
    </source>
</evidence>
<organism evidence="2 3">
    <name type="scientific">Bacillus thuringiensis serovar mexicanensis</name>
    <dbReference type="NCBI Taxonomy" id="180868"/>
    <lineage>
        <taxon>Bacteria</taxon>
        <taxon>Bacillati</taxon>
        <taxon>Bacillota</taxon>
        <taxon>Bacilli</taxon>
        <taxon>Bacillales</taxon>
        <taxon>Bacillaceae</taxon>
        <taxon>Bacillus</taxon>
        <taxon>Bacillus cereus group</taxon>
    </lineage>
</organism>
<feature type="region of interest" description="Disordered" evidence="1">
    <location>
        <begin position="29"/>
        <end position="51"/>
    </location>
</feature>
<name>A0A242VY05_BACTU</name>
<dbReference type="AlphaFoldDB" id="A0A242VY05"/>
<sequence>MDILFQILLEASKTIVREIIVFGFKKITSKKQKKTTRQPAKRGRSSKKRRK</sequence>